<keyword evidence="2" id="KW-1185">Reference proteome</keyword>
<feature type="non-terminal residue" evidence="1">
    <location>
        <position position="1"/>
    </location>
</feature>
<organism evidence="1 2">
    <name type="scientific">Elysia crispata</name>
    <name type="common">lettuce slug</name>
    <dbReference type="NCBI Taxonomy" id="231223"/>
    <lineage>
        <taxon>Eukaryota</taxon>
        <taxon>Metazoa</taxon>
        <taxon>Spiralia</taxon>
        <taxon>Lophotrochozoa</taxon>
        <taxon>Mollusca</taxon>
        <taxon>Gastropoda</taxon>
        <taxon>Heterobranchia</taxon>
        <taxon>Euthyneura</taxon>
        <taxon>Panpulmonata</taxon>
        <taxon>Sacoglossa</taxon>
        <taxon>Placobranchoidea</taxon>
        <taxon>Plakobranchidae</taxon>
        <taxon>Elysia</taxon>
    </lineage>
</organism>
<evidence type="ECO:0000313" key="1">
    <source>
        <dbReference type="EMBL" id="KAK3803044.1"/>
    </source>
</evidence>
<name>A0AAE1BBN6_9GAST</name>
<evidence type="ECO:0000313" key="2">
    <source>
        <dbReference type="Proteomes" id="UP001283361"/>
    </source>
</evidence>
<dbReference type="EMBL" id="JAWDGP010000191">
    <property type="protein sequence ID" value="KAK3803044.1"/>
    <property type="molecule type" value="Genomic_DNA"/>
</dbReference>
<dbReference type="AlphaFoldDB" id="A0AAE1BBN6"/>
<dbReference type="Proteomes" id="UP001283361">
    <property type="component" value="Unassembled WGS sequence"/>
</dbReference>
<accession>A0AAE1BBN6</accession>
<gene>
    <name evidence="1" type="ORF">RRG08_063142</name>
</gene>
<reference evidence="1" key="1">
    <citation type="journal article" date="2023" name="G3 (Bethesda)">
        <title>A reference genome for the long-term kleptoplast-retaining sea slug Elysia crispata morphotype clarki.</title>
        <authorList>
            <person name="Eastman K.E."/>
            <person name="Pendleton A.L."/>
            <person name="Shaikh M.A."/>
            <person name="Suttiyut T."/>
            <person name="Ogas R."/>
            <person name="Tomko P."/>
            <person name="Gavelis G."/>
            <person name="Widhalm J.R."/>
            <person name="Wisecaver J.H."/>
        </authorList>
    </citation>
    <scope>NUCLEOTIDE SEQUENCE</scope>
    <source>
        <strain evidence="1">ECLA1</strain>
    </source>
</reference>
<sequence>LIELKLLYEYTAYSRDINTEIWMST</sequence>
<protein>
    <submittedName>
        <fullName evidence="1">Uncharacterized protein</fullName>
    </submittedName>
</protein>
<proteinExistence type="predicted"/>
<comment type="caution">
    <text evidence="1">The sequence shown here is derived from an EMBL/GenBank/DDBJ whole genome shotgun (WGS) entry which is preliminary data.</text>
</comment>